<dbReference type="GO" id="GO:0003676">
    <property type="term" value="F:nucleic acid binding"/>
    <property type="evidence" value="ECO:0007669"/>
    <property type="project" value="InterPro"/>
</dbReference>
<dbReference type="OrthoDB" id="6380096at2759"/>
<feature type="region of interest" description="Disordered" evidence="3">
    <location>
        <begin position="257"/>
        <end position="281"/>
    </location>
</feature>
<dbReference type="Gene3D" id="1.10.4020.10">
    <property type="entry name" value="DNA breaking-rejoining enzymes"/>
    <property type="match status" value="1"/>
</dbReference>
<feature type="coiled-coil region" evidence="2">
    <location>
        <begin position="49"/>
        <end position="78"/>
    </location>
</feature>
<feature type="compositionally biased region" description="Basic and acidic residues" evidence="3">
    <location>
        <begin position="265"/>
        <end position="278"/>
    </location>
</feature>
<keyword evidence="1" id="KW-0863">Zinc-finger</keyword>
<dbReference type="Pfam" id="PF00098">
    <property type="entry name" value="zf-CCHC"/>
    <property type="match status" value="1"/>
</dbReference>
<dbReference type="PANTHER" id="PTHR46888">
    <property type="entry name" value="ZINC KNUCKLE DOMAINCONTAINING PROTEIN-RELATED"/>
    <property type="match status" value="1"/>
</dbReference>
<dbReference type="PROSITE" id="PS50158">
    <property type="entry name" value="ZF_CCHC"/>
    <property type="match status" value="1"/>
</dbReference>
<evidence type="ECO:0000256" key="2">
    <source>
        <dbReference type="SAM" id="Coils"/>
    </source>
</evidence>
<dbReference type="InterPro" id="IPR001878">
    <property type="entry name" value="Znf_CCHC"/>
</dbReference>
<dbReference type="EMBL" id="JAIZAY010000007">
    <property type="protein sequence ID" value="KAJ8038938.1"/>
    <property type="molecule type" value="Genomic_DNA"/>
</dbReference>
<name>A0A9Q1HB04_HOLLE</name>
<dbReference type="GO" id="GO:0008270">
    <property type="term" value="F:zinc ion binding"/>
    <property type="evidence" value="ECO:0007669"/>
    <property type="project" value="UniProtKB-KW"/>
</dbReference>
<dbReference type="AlphaFoldDB" id="A0A9Q1HB04"/>
<dbReference type="Pfam" id="PF02023">
    <property type="entry name" value="SCAN"/>
    <property type="match status" value="1"/>
</dbReference>
<dbReference type="PANTHER" id="PTHR46888:SF1">
    <property type="entry name" value="RIBONUCLEASE H"/>
    <property type="match status" value="1"/>
</dbReference>
<comment type="caution">
    <text evidence="5">The sequence shown here is derived from an EMBL/GenBank/DDBJ whole genome shotgun (WGS) entry which is preliminary data.</text>
</comment>
<evidence type="ECO:0000313" key="5">
    <source>
        <dbReference type="EMBL" id="KAJ8038938.1"/>
    </source>
</evidence>
<accession>A0A9Q1HB04</accession>
<dbReference type="Gene3D" id="4.10.60.10">
    <property type="entry name" value="Zinc finger, CCHC-type"/>
    <property type="match status" value="1"/>
</dbReference>
<organism evidence="5 6">
    <name type="scientific">Holothuria leucospilota</name>
    <name type="common">Black long sea cucumber</name>
    <name type="synonym">Mertensiothuria leucospilota</name>
    <dbReference type="NCBI Taxonomy" id="206669"/>
    <lineage>
        <taxon>Eukaryota</taxon>
        <taxon>Metazoa</taxon>
        <taxon>Echinodermata</taxon>
        <taxon>Eleutherozoa</taxon>
        <taxon>Echinozoa</taxon>
        <taxon>Holothuroidea</taxon>
        <taxon>Aspidochirotacea</taxon>
        <taxon>Aspidochirotida</taxon>
        <taxon>Holothuriidae</taxon>
        <taxon>Holothuria</taxon>
    </lineage>
</organism>
<keyword evidence="1" id="KW-0479">Metal-binding</keyword>
<dbReference type="SMART" id="SM00343">
    <property type="entry name" value="ZnF_C2HC"/>
    <property type="match status" value="1"/>
</dbReference>
<reference evidence="5" key="1">
    <citation type="submission" date="2021-10" db="EMBL/GenBank/DDBJ databases">
        <title>Tropical sea cucumber genome reveals ecological adaptation and Cuvierian tubules defense mechanism.</title>
        <authorList>
            <person name="Chen T."/>
        </authorList>
    </citation>
    <scope>NUCLEOTIDE SEQUENCE</scope>
    <source>
        <strain evidence="5">Nanhai2018</strain>
        <tissue evidence="5">Muscle</tissue>
    </source>
</reference>
<keyword evidence="6" id="KW-1185">Reference proteome</keyword>
<proteinExistence type="predicted"/>
<feature type="domain" description="CCHC-type" evidence="4">
    <location>
        <begin position="291"/>
        <end position="306"/>
    </location>
</feature>
<evidence type="ECO:0000256" key="3">
    <source>
        <dbReference type="SAM" id="MobiDB-lite"/>
    </source>
</evidence>
<sequence>MSQVGDLEIEKLMAVGKTFGLKDVALKEFVETERARAKAERDVERKFRAEEREQEKEKLEIELKLAALKKENAGLVDQRPHEMSNKAKPPKLPCFTDKDDLDAYLDRFERYAKVQNWAEGEWAINLASLLTGKALYTYSTLPVSEANEYQSLKLALLKRFNLTPTGYKTKFRTCKPDLNETASQYVTRLANYFDRWIDTSQVQHQFKDLREHLILDQFLSSAPKEVAIFVKERKLKTLGAASQLADEYIDVHRGWRRNPNVAPKETGHKGSSAEKDVSISKTKSSNARPVCYYCGKPGHFWKQCRDAPKSFVPTMAM</sequence>
<gene>
    <name evidence="5" type="ORF">HOLleu_16504</name>
</gene>
<evidence type="ECO:0000313" key="6">
    <source>
        <dbReference type="Proteomes" id="UP001152320"/>
    </source>
</evidence>
<evidence type="ECO:0000256" key="1">
    <source>
        <dbReference type="PROSITE-ProRule" id="PRU00047"/>
    </source>
</evidence>
<protein>
    <recommendedName>
        <fullName evidence="4">CCHC-type domain-containing protein</fullName>
    </recommendedName>
</protein>
<dbReference type="InterPro" id="IPR036875">
    <property type="entry name" value="Znf_CCHC_sf"/>
</dbReference>
<dbReference type="Proteomes" id="UP001152320">
    <property type="component" value="Chromosome 7"/>
</dbReference>
<dbReference type="SUPFAM" id="SSF47353">
    <property type="entry name" value="Retrovirus capsid dimerization domain-like"/>
    <property type="match status" value="1"/>
</dbReference>
<dbReference type="InterPro" id="IPR003309">
    <property type="entry name" value="SCAN_dom"/>
</dbReference>
<dbReference type="InterPro" id="IPR038269">
    <property type="entry name" value="SCAN_sf"/>
</dbReference>
<evidence type="ECO:0000259" key="4">
    <source>
        <dbReference type="PROSITE" id="PS50158"/>
    </source>
</evidence>
<keyword evidence="2" id="KW-0175">Coiled coil</keyword>
<dbReference type="SUPFAM" id="SSF57756">
    <property type="entry name" value="Retrovirus zinc finger-like domains"/>
    <property type="match status" value="1"/>
</dbReference>
<keyword evidence="1" id="KW-0862">Zinc</keyword>